<dbReference type="EMBL" id="NESQ01000256">
    <property type="protein sequence ID" value="PUU75003.1"/>
    <property type="molecule type" value="Genomic_DNA"/>
</dbReference>
<proteinExistence type="predicted"/>
<protein>
    <submittedName>
        <fullName evidence="1">Uncharacterized protein</fullName>
    </submittedName>
</protein>
<dbReference type="AlphaFoldDB" id="A0A2T6ZHP3"/>
<accession>A0A2T6ZHP3</accession>
<dbReference type="Proteomes" id="UP000244722">
    <property type="component" value="Unassembled WGS sequence"/>
</dbReference>
<evidence type="ECO:0000313" key="1">
    <source>
        <dbReference type="EMBL" id="PUU75003.1"/>
    </source>
</evidence>
<keyword evidence="2" id="KW-1185">Reference proteome</keyword>
<comment type="caution">
    <text evidence="1">The sequence shown here is derived from an EMBL/GenBank/DDBJ whole genome shotgun (WGS) entry which is preliminary data.</text>
</comment>
<gene>
    <name evidence="1" type="ORF">B9Z19DRAFT_376113</name>
</gene>
<reference evidence="1 2" key="1">
    <citation type="submission" date="2017-04" db="EMBL/GenBank/DDBJ databases">
        <title>Draft genome sequence of Tuber borchii Vittad., a whitish edible truffle.</title>
        <authorList>
            <consortium name="DOE Joint Genome Institute"/>
            <person name="Murat C."/>
            <person name="Kuo A."/>
            <person name="Barry K.W."/>
            <person name="Clum A."/>
            <person name="Dockter R.B."/>
            <person name="Fauchery L."/>
            <person name="Iotti M."/>
            <person name="Kohler A."/>
            <person name="Labutti K."/>
            <person name="Lindquist E.A."/>
            <person name="Lipzen A."/>
            <person name="Ohm R.A."/>
            <person name="Wang M."/>
            <person name="Grigoriev I.V."/>
            <person name="Zambonelli A."/>
            <person name="Martin F.M."/>
        </authorList>
    </citation>
    <scope>NUCLEOTIDE SEQUENCE [LARGE SCALE GENOMIC DNA]</scope>
    <source>
        <strain evidence="1 2">Tbo3840</strain>
    </source>
</reference>
<name>A0A2T6ZHP3_TUBBO</name>
<sequence>MFLKRRLVVVFWLCTTPLPYLILDPCIIYLLYLTVSRDPAQNTIACSSTCTVPCMSRGHDEEPPQELVTNSLSGHLDTTQERLIDTFWYGTVP</sequence>
<organism evidence="1 2">
    <name type="scientific">Tuber borchii</name>
    <name type="common">White truffle</name>
    <dbReference type="NCBI Taxonomy" id="42251"/>
    <lineage>
        <taxon>Eukaryota</taxon>
        <taxon>Fungi</taxon>
        <taxon>Dikarya</taxon>
        <taxon>Ascomycota</taxon>
        <taxon>Pezizomycotina</taxon>
        <taxon>Pezizomycetes</taxon>
        <taxon>Pezizales</taxon>
        <taxon>Tuberaceae</taxon>
        <taxon>Tuber</taxon>
    </lineage>
</organism>
<evidence type="ECO:0000313" key="2">
    <source>
        <dbReference type="Proteomes" id="UP000244722"/>
    </source>
</evidence>